<gene>
    <name evidence="1" type="ORF">GCM10023340_40800</name>
</gene>
<organism evidence="1 2">
    <name type="scientific">Nocardioides marinquilinus</name>
    <dbReference type="NCBI Taxonomy" id="1210400"/>
    <lineage>
        <taxon>Bacteria</taxon>
        <taxon>Bacillati</taxon>
        <taxon>Actinomycetota</taxon>
        <taxon>Actinomycetes</taxon>
        <taxon>Propionibacteriales</taxon>
        <taxon>Nocardioidaceae</taxon>
        <taxon>Nocardioides</taxon>
    </lineage>
</organism>
<dbReference type="EMBL" id="BAABKG010000006">
    <property type="protein sequence ID" value="GAA5155467.1"/>
    <property type="molecule type" value="Genomic_DNA"/>
</dbReference>
<protein>
    <submittedName>
        <fullName evidence="1">Uncharacterized protein</fullName>
    </submittedName>
</protein>
<evidence type="ECO:0000313" key="1">
    <source>
        <dbReference type="EMBL" id="GAA5155467.1"/>
    </source>
</evidence>
<proteinExistence type="predicted"/>
<keyword evidence="2" id="KW-1185">Reference proteome</keyword>
<sequence length="165" mass="17745">MTRLLPSRPRGRAIAVAVVVGVALVLVSPLFGRAAVTGMYRPVLPGDGLTSGCYPLPGGAQLDFPYVLRSDSDVLDAHGLHRRVVLHYDRVDGAEAVARAEAAFEAAGVADRVGVSARDFDVPDDYVIRGEMVLDLPLTGRESDDPDCENLFVTKRFTPDLPDRS</sequence>
<evidence type="ECO:0000313" key="2">
    <source>
        <dbReference type="Proteomes" id="UP001500221"/>
    </source>
</evidence>
<name>A0ABP9Q6D4_9ACTN</name>
<comment type="caution">
    <text evidence="1">The sequence shown here is derived from an EMBL/GenBank/DDBJ whole genome shotgun (WGS) entry which is preliminary data.</text>
</comment>
<accession>A0ABP9Q6D4</accession>
<dbReference type="RefSeq" id="WP_345463225.1">
    <property type="nucleotide sequence ID" value="NZ_BAABKG010000006.1"/>
</dbReference>
<reference evidence="2" key="1">
    <citation type="journal article" date="2019" name="Int. J. Syst. Evol. Microbiol.">
        <title>The Global Catalogue of Microorganisms (GCM) 10K type strain sequencing project: providing services to taxonomists for standard genome sequencing and annotation.</title>
        <authorList>
            <consortium name="The Broad Institute Genomics Platform"/>
            <consortium name="The Broad Institute Genome Sequencing Center for Infectious Disease"/>
            <person name="Wu L."/>
            <person name="Ma J."/>
        </authorList>
    </citation>
    <scope>NUCLEOTIDE SEQUENCE [LARGE SCALE GENOMIC DNA]</scope>
    <source>
        <strain evidence="2">JCM 18459</strain>
    </source>
</reference>
<dbReference type="Proteomes" id="UP001500221">
    <property type="component" value="Unassembled WGS sequence"/>
</dbReference>